<accession>T2GC45</accession>
<sequence>MAKIGFIKDGLLAPPEYRRVYVKAIPGLRQFSTTGYSSPTPRGGQTFELACEVPPEMDCIEEWAPKMANTLQHLGWTHWWLDSHTLGRALNRYIVEVMKRWGLAFWPHYHLDSVVLVQVGIERQEIAKGVAFWEHQCAHVRTATEYDFDKREQELLTQPQKSGGILSSLFKKDKRGR</sequence>
<dbReference type="PATRIC" id="fig|1121448.10.peg.1863"/>
<proteinExistence type="predicted"/>
<dbReference type="EMBL" id="CP006585">
    <property type="protein sequence ID" value="AGW13686.1"/>
    <property type="molecule type" value="Genomic_DNA"/>
</dbReference>
<dbReference type="KEGG" id="dgg:DGI_1903"/>
<evidence type="ECO:0000313" key="1">
    <source>
        <dbReference type="EMBL" id="AGW13686.1"/>
    </source>
</evidence>
<reference evidence="1 2" key="1">
    <citation type="journal article" date="2013" name="J. Bacteriol.">
        <title>Roles of HynAB and Ech, the only two hydrogenases found in the model sulfate reducer Desulfovibrio gigas.</title>
        <authorList>
            <person name="Morais-Silva F.O."/>
            <person name="Santos C.I."/>
            <person name="Rodrigues R."/>
            <person name="Pereira I.A."/>
            <person name="Rodrigues-Pousada C."/>
        </authorList>
    </citation>
    <scope>NUCLEOTIDE SEQUENCE [LARGE SCALE GENOMIC DNA]</scope>
    <source>
        <strain evidence="2">ATCC 19364 / DSM 1382 / NCIMB 9332 / VKM B-1759</strain>
    </source>
</reference>
<dbReference type="AlphaFoldDB" id="T2GC45"/>
<name>T2GC45_MEGG1</name>
<dbReference type="Proteomes" id="UP000016587">
    <property type="component" value="Chromosome"/>
</dbReference>
<dbReference type="RefSeq" id="WP_021760556.1">
    <property type="nucleotide sequence ID" value="NC_022444.1"/>
</dbReference>
<dbReference type="HOGENOM" id="CLU_1515541_0_0_7"/>
<organism evidence="1 2">
    <name type="scientific">Megalodesulfovibrio gigas (strain ATCC 19364 / DSM 1382 / NCIMB 9332 / VKM B-1759)</name>
    <name type="common">Desulfovibrio gigas</name>
    <dbReference type="NCBI Taxonomy" id="1121448"/>
    <lineage>
        <taxon>Bacteria</taxon>
        <taxon>Pseudomonadati</taxon>
        <taxon>Thermodesulfobacteriota</taxon>
        <taxon>Desulfovibrionia</taxon>
        <taxon>Desulfovibrionales</taxon>
        <taxon>Desulfovibrionaceae</taxon>
        <taxon>Megalodesulfovibrio</taxon>
    </lineage>
</organism>
<evidence type="ECO:0000313" key="2">
    <source>
        <dbReference type="Proteomes" id="UP000016587"/>
    </source>
</evidence>
<reference evidence="2" key="2">
    <citation type="submission" date="2013-07" db="EMBL/GenBank/DDBJ databases">
        <authorList>
            <person name="Morais-Silva F.O."/>
            <person name="Rezende A.M."/>
            <person name="Pimentel C."/>
            <person name="Resende D.M."/>
            <person name="Santos C.I."/>
            <person name="Clemente C."/>
            <person name="de Oliveira L.M."/>
            <person name="da Silva S.M."/>
            <person name="Costa D.A."/>
            <person name="Varela-Raposo A."/>
            <person name="Horacio E.C.A."/>
            <person name="Matos M."/>
            <person name="Flores O."/>
            <person name="Ruiz J.C."/>
            <person name="Rodrigues-Pousada C."/>
        </authorList>
    </citation>
    <scope>NUCLEOTIDE SEQUENCE [LARGE SCALE GENOMIC DNA]</scope>
    <source>
        <strain evidence="2">ATCC 19364 / DSM 1382 / NCIMB 9332 / VKM B-1759</strain>
    </source>
</reference>
<keyword evidence="2" id="KW-1185">Reference proteome</keyword>
<dbReference type="eggNOG" id="ENOG502ZD3C">
    <property type="taxonomic scope" value="Bacteria"/>
</dbReference>
<dbReference type="OrthoDB" id="5456898at2"/>
<gene>
    <name evidence="1" type="ORF">DGI_1903</name>
</gene>
<dbReference type="STRING" id="1121448.DGI_1903"/>
<protein>
    <submittedName>
        <fullName evidence="1">Uncharacterized protein</fullName>
    </submittedName>
</protein>